<accession>A0A4Y2FX61</accession>
<reference evidence="2 3" key="1">
    <citation type="journal article" date="2019" name="Sci. Rep.">
        <title>Orb-weaving spider Araneus ventricosus genome elucidates the spidroin gene catalogue.</title>
        <authorList>
            <person name="Kono N."/>
            <person name="Nakamura H."/>
            <person name="Ohtoshi R."/>
            <person name="Moran D.A.P."/>
            <person name="Shinohara A."/>
            <person name="Yoshida Y."/>
            <person name="Fujiwara M."/>
            <person name="Mori M."/>
            <person name="Tomita M."/>
            <person name="Arakawa K."/>
        </authorList>
    </citation>
    <scope>NUCLEOTIDE SEQUENCE [LARGE SCALE GENOMIC DNA]</scope>
</reference>
<organism evidence="2 3">
    <name type="scientific">Araneus ventricosus</name>
    <name type="common">Orbweaver spider</name>
    <name type="synonym">Epeira ventricosa</name>
    <dbReference type="NCBI Taxonomy" id="182803"/>
    <lineage>
        <taxon>Eukaryota</taxon>
        <taxon>Metazoa</taxon>
        <taxon>Ecdysozoa</taxon>
        <taxon>Arthropoda</taxon>
        <taxon>Chelicerata</taxon>
        <taxon>Arachnida</taxon>
        <taxon>Araneae</taxon>
        <taxon>Araneomorphae</taxon>
        <taxon>Entelegynae</taxon>
        <taxon>Araneoidea</taxon>
        <taxon>Araneidae</taxon>
        <taxon>Araneus</taxon>
    </lineage>
</organism>
<feature type="compositionally biased region" description="Basic residues" evidence="1">
    <location>
        <begin position="42"/>
        <end position="51"/>
    </location>
</feature>
<feature type="compositionally biased region" description="Basic and acidic residues" evidence="1">
    <location>
        <begin position="12"/>
        <end position="41"/>
    </location>
</feature>
<evidence type="ECO:0000313" key="3">
    <source>
        <dbReference type="Proteomes" id="UP000499080"/>
    </source>
</evidence>
<sequence length="133" mass="15371">MRFPLFLSGWPEGHRREKKGEITRNRKKNCFREEQKGEKERKGSRRGRRGRKLPLFNWMIQLNNYKTGKARVSGQEKGWGWRTRTGDALRNSDDFGERNDEASRNEFLVSAVVFRVVRRAGGQFAQNGGKGGG</sequence>
<comment type="caution">
    <text evidence="2">The sequence shown here is derived from an EMBL/GenBank/DDBJ whole genome shotgun (WGS) entry which is preliminary data.</text>
</comment>
<keyword evidence="3" id="KW-1185">Reference proteome</keyword>
<gene>
    <name evidence="2" type="ORF">AVEN_109663_1</name>
</gene>
<feature type="region of interest" description="Disordered" evidence="1">
    <location>
        <begin position="1"/>
        <end position="51"/>
    </location>
</feature>
<evidence type="ECO:0000256" key="1">
    <source>
        <dbReference type="SAM" id="MobiDB-lite"/>
    </source>
</evidence>
<dbReference type="EMBL" id="BGPR01001122">
    <property type="protein sequence ID" value="GBM46080.1"/>
    <property type="molecule type" value="Genomic_DNA"/>
</dbReference>
<evidence type="ECO:0000313" key="2">
    <source>
        <dbReference type="EMBL" id="GBM46080.1"/>
    </source>
</evidence>
<protein>
    <submittedName>
        <fullName evidence="2">Uncharacterized protein</fullName>
    </submittedName>
</protein>
<proteinExistence type="predicted"/>
<dbReference type="AlphaFoldDB" id="A0A4Y2FX61"/>
<name>A0A4Y2FX61_ARAVE</name>
<dbReference type="Proteomes" id="UP000499080">
    <property type="component" value="Unassembled WGS sequence"/>
</dbReference>